<feature type="compositionally biased region" description="Acidic residues" evidence="2">
    <location>
        <begin position="501"/>
        <end position="513"/>
    </location>
</feature>
<gene>
    <name evidence="3" type="ORF">PODCO_707010</name>
</gene>
<feature type="compositionally biased region" description="Acidic residues" evidence="2">
    <location>
        <begin position="477"/>
        <end position="489"/>
    </location>
</feature>
<accession>A0ABY6SLN8</accession>
<feature type="coiled-coil region" evidence="1">
    <location>
        <begin position="1"/>
        <end position="28"/>
    </location>
</feature>
<proteinExistence type="predicted"/>
<keyword evidence="4" id="KW-1185">Reference proteome</keyword>
<feature type="compositionally biased region" description="Acidic residues" evidence="2">
    <location>
        <begin position="417"/>
        <end position="427"/>
    </location>
</feature>
<name>A0ABY6SLN8_PODCO</name>
<feature type="compositionally biased region" description="Low complexity" evidence="2">
    <location>
        <begin position="170"/>
        <end position="183"/>
    </location>
</feature>
<feature type="region of interest" description="Disordered" evidence="2">
    <location>
        <begin position="63"/>
        <end position="247"/>
    </location>
</feature>
<feature type="compositionally biased region" description="Polar residues" evidence="2">
    <location>
        <begin position="437"/>
        <end position="473"/>
    </location>
</feature>
<feature type="compositionally biased region" description="Basic and acidic residues" evidence="2">
    <location>
        <begin position="108"/>
        <end position="120"/>
    </location>
</feature>
<feature type="compositionally biased region" description="Basic and acidic residues" evidence="2">
    <location>
        <begin position="362"/>
        <end position="374"/>
    </location>
</feature>
<protein>
    <submittedName>
        <fullName evidence="3">Uncharacterized protein</fullName>
    </submittedName>
</protein>
<evidence type="ECO:0000313" key="3">
    <source>
        <dbReference type="EMBL" id="VBB86678.1"/>
    </source>
</evidence>
<dbReference type="Proteomes" id="UP000280685">
    <property type="component" value="Chromosome 7"/>
</dbReference>
<dbReference type="SUPFAM" id="SSF81995">
    <property type="entry name" value="beta-sandwich domain of Sec23/24"/>
    <property type="match status" value="1"/>
</dbReference>
<feature type="compositionally biased region" description="Basic and acidic residues" evidence="2">
    <location>
        <begin position="185"/>
        <end position="211"/>
    </location>
</feature>
<sequence length="644" mass="70439">MDDAARLVSELHDKLAELDGKVAAYQRDMLAEFHKHMEDCLKDYPDDVSSQVSRVIAESMSRYPALSPTNHDMADSPATTTHHKTPGWKGRKSPPPVLPHTSGVPTKEGPRSPHEREKEFQGVFTPTYLPLLESNERSSDRPPPTSPVPVPPVVQQPQQQQQQPPPPQQAPQQQLQSPTPLSVDNVKKVEEIKKPEAPVEGRPDPIRRLTDRSTSSAESSSSESKVRRSALRRSSSSVKGAASPRRVRFDFSGEEVFPSSSPQQAGSLVAMAVEDDEADKPKAELLPVVETSATSAAAVVEDESPEPEEEYIGTSLLDVEGEEDWLPRPKKVSSTQALQALTRSPLEEGSFWTVVNANNNEESGKVNGQKEKETSTSAPAPVKVDSQATLRPVDGPGEDIPVSGLLGSPIEELELHVDDDDESEEEFLSMRPKNSKKSPSPGAQTPFKSPAASQFAPSNQTSKASGPSKTNGKQDILEEDPLFDFEDGENGTGKAQKYLPEEEDDDDEDDDDRVEVRIPHRPMRTTPTPLQTVLEDENKKHSRTTSLPPVSPSAVLFGHSIGSFRGNSISLNPIKNTKLYDEIAGLKDVHFFVGSVDGRSGAEAADMGSYRAMSKGVPAVPRSFTERLAIEEAMERRRHEDDDE</sequence>
<feature type="compositionally biased region" description="Basic residues" evidence="2">
    <location>
        <begin position="81"/>
        <end position="92"/>
    </location>
</feature>
<dbReference type="EMBL" id="LR026970">
    <property type="protein sequence ID" value="VBB86678.1"/>
    <property type="molecule type" value="Genomic_DNA"/>
</dbReference>
<evidence type="ECO:0000256" key="1">
    <source>
        <dbReference type="SAM" id="Coils"/>
    </source>
</evidence>
<evidence type="ECO:0000256" key="2">
    <source>
        <dbReference type="SAM" id="MobiDB-lite"/>
    </source>
</evidence>
<feature type="compositionally biased region" description="Low complexity" evidence="2">
    <location>
        <begin position="213"/>
        <end position="223"/>
    </location>
</feature>
<keyword evidence="1" id="KW-0175">Coiled coil</keyword>
<feature type="region of interest" description="Disordered" evidence="2">
    <location>
        <begin position="347"/>
        <end position="551"/>
    </location>
</feature>
<organism evidence="3 4">
    <name type="scientific">Podospora comata</name>
    <dbReference type="NCBI Taxonomy" id="48703"/>
    <lineage>
        <taxon>Eukaryota</taxon>
        <taxon>Fungi</taxon>
        <taxon>Dikarya</taxon>
        <taxon>Ascomycota</taxon>
        <taxon>Pezizomycotina</taxon>
        <taxon>Sordariomycetes</taxon>
        <taxon>Sordariomycetidae</taxon>
        <taxon>Sordariales</taxon>
        <taxon>Podosporaceae</taxon>
        <taxon>Podospora</taxon>
    </lineage>
</organism>
<reference evidence="3" key="1">
    <citation type="submission" date="2018-02" db="EMBL/GenBank/DDBJ databases">
        <authorList>
            <person name="Silar P."/>
        </authorList>
    </citation>
    <scope>NUCLEOTIDE SEQUENCE [LARGE SCALE GENOMIC DNA]</scope>
    <source>
        <strain evidence="3">T</strain>
    </source>
</reference>
<feature type="compositionally biased region" description="Pro residues" evidence="2">
    <location>
        <begin position="141"/>
        <end position="154"/>
    </location>
</feature>
<evidence type="ECO:0000313" key="4">
    <source>
        <dbReference type="Proteomes" id="UP000280685"/>
    </source>
</evidence>